<gene>
    <name evidence="1" type="ORF">E2F49_09465</name>
</gene>
<accession>A0A4R5U961</accession>
<comment type="caution">
    <text evidence="1">The sequence shown here is derived from an EMBL/GenBank/DDBJ whole genome shotgun (WGS) entry which is preliminary data.</text>
</comment>
<organism evidence="1 2">
    <name type="scientific">Luteimonas terrae</name>
    <dbReference type="NCBI Taxonomy" id="1530191"/>
    <lineage>
        <taxon>Bacteria</taxon>
        <taxon>Pseudomonadati</taxon>
        <taxon>Pseudomonadota</taxon>
        <taxon>Gammaproteobacteria</taxon>
        <taxon>Lysobacterales</taxon>
        <taxon>Lysobacteraceae</taxon>
        <taxon>Luteimonas</taxon>
    </lineage>
</organism>
<keyword evidence="2" id="KW-1185">Reference proteome</keyword>
<dbReference type="Proteomes" id="UP000295543">
    <property type="component" value="Unassembled WGS sequence"/>
</dbReference>
<name>A0A4R5U961_9GAMM</name>
<sequence>MHEQLPRPVLFVLAGVNGAGKSSIGGHLLAQAGMTWFNPDDLARELAARTGCAMAEANAAAWQEGMRRLDVALAGGHDHAFETTLGGNTVPARIAEAARTHDVLMWFCGLSSAEQHIGRVRARVQAGGHDIPEAQIRARWTRARENLVALMPHLAHLRVYDNSVEVARGKPVPDPVLLLEMVDGHLVYPAADDADALGAMPAWAQPLMEAALMGADVRR</sequence>
<evidence type="ECO:0000313" key="1">
    <source>
        <dbReference type="EMBL" id="TDK31050.1"/>
    </source>
</evidence>
<proteinExistence type="predicted"/>
<evidence type="ECO:0000313" key="2">
    <source>
        <dbReference type="Proteomes" id="UP000295543"/>
    </source>
</evidence>
<dbReference type="PANTHER" id="PTHR39206:SF1">
    <property type="entry name" value="SLL8004 PROTEIN"/>
    <property type="match status" value="1"/>
</dbReference>
<dbReference type="PANTHER" id="PTHR39206">
    <property type="entry name" value="SLL8004 PROTEIN"/>
    <property type="match status" value="1"/>
</dbReference>
<reference evidence="1 2" key="1">
    <citation type="submission" date="2019-03" db="EMBL/GenBank/DDBJ databases">
        <title>Luteimonas zhaokaii sp.nov., isolated from the rectal contents of Plateau pika in Yushu, Qinghai Province, China.</title>
        <authorList>
            <person name="Zhang G."/>
        </authorList>
    </citation>
    <scope>NUCLEOTIDE SEQUENCE [LARGE SCALE GENOMIC DNA]</scope>
    <source>
        <strain evidence="1 2">THG-MD21</strain>
    </source>
</reference>
<dbReference type="RefSeq" id="WP_133394090.1">
    <property type="nucleotide sequence ID" value="NZ_SMTG01000004.1"/>
</dbReference>
<dbReference type="EMBL" id="SMTG01000004">
    <property type="protein sequence ID" value="TDK31050.1"/>
    <property type="molecule type" value="Genomic_DNA"/>
</dbReference>
<dbReference type="AlphaFoldDB" id="A0A4R5U961"/>
<dbReference type="OrthoDB" id="9791543at2"/>
<dbReference type="InterPro" id="IPR027417">
    <property type="entry name" value="P-loop_NTPase"/>
</dbReference>
<dbReference type="Gene3D" id="3.40.50.300">
    <property type="entry name" value="P-loop containing nucleotide triphosphate hydrolases"/>
    <property type="match status" value="1"/>
</dbReference>
<protein>
    <submittedName>
        <fullName evidence="1">Uncharacterized protein</fullName>
    </submittedName>
</protein>
<dbReference type="Pfam" id="PF13671">
    <property type="entry name" value="AAA_33"/>
    <property type="match status" value="1"/>
</dbReference>
<dbReference type="SUPFAM" id="SSF52540">
    <property type="entry name" value="P-loop containing nucleoside triphosphate hydrolases"/>
    <property type="match status" value="1"/>
</dbReference>